<dbReference type="EMBL" id="MIKF01000940">
    <property type="protein sequence ID" value="RTE68318.1"/>
    <property type="molecule type" value="Genomic_DNA"/>
</dbReference>
<feature type="compositionally biased region" description="Pro residues" evidence="1">
    <location>
        <begin position="88"/>
        <end position="101"/>
    </location>
</feature>
<dbReference type="Proteomes" id="UP000287124">
    <property type="component" value="Unassembled WGS sequence"/>
</dbReference>
<evidence type="ECO:0000313" key="3">
    <source>
        <dbReference type="Proteomes" id="UP000287124"/>
    </source>
</evidence>
<organism evidence="2 3">
    <name type="scientific">Fusarium euwallaceae</name>
    <dbReference type="NCBI Taxonomy" id="1147111"/>
    <lineage>
        <taxon>Eukaryota</taxon>
        <taxon>Fungi</taxon>
        <taxon>Dikarya</taxon>
        <taxon>Ascomycota</taxon>
        <taxon>Pezizomycotina</taxon>
        <taxon>Sordariomycetes</taxon>
        <taxon>Hypocreomycetidae</taxon>
        <taxon>Hypocreales</taxon>
        <taxon>Nectriaceae</taxon>
        <taxon>Fusarium</taxon>
        <taxon>Fusarium solani species complex</taxon>
    </lineage>
</organism>
<name>A0A430KXW6_9HYPO</name>
<gene>
    <name evidence="2" type="ORF">BHE90_017304</name>
</gene>
<accession>A0A430KXW6</accession>
<feature type="compositionally biased region" description="Basic and acidic residues" evidence="1">
    <location>
        <begin position="7"/>
        <end position="22"/>
    </location>
</feature>
<dbReference type="AlphaFoldDB" id="A0A430KXW6"/>
<comment type="caution">
    <text evidence="2">The sequence shown here is derived from an EMBL/GenBank/DDBJ whole genome shotgun (WGS) entry which is preliminary data.</text>
</comment>
<protein>
    <submittedName>
        <fullName evidence="2">Uncharacterized protein</fullName>
    </submittedName>
</protein>
<feature type="compositionally biased region" description="Gly residues" evidence="1">
    <location>
        <begin position="32"/>
        <end position="41"/>
    </location>
</feature>
<proteinExistence type="predicted"/>
<sequence length="181" mass="19406">MTAQNEGHSEGSSEGHNGDHSEGSSQGSSQGHNGGSNGGSNQGPNQGANHVYNQGHNQGHNGGSNQGPNQGINQIYNQGFHGHNPPNLYEPPTPAPLPTPPNQIRALQELILMNLRVIYPGNDMEVLLCMEAPGVYYACVIHDPLRINKVLFRGPKGPNLEVPLVGILREVMVLATTRYHL</sequence>
<reference evidence="2 3" key="1">
    <citation type="submission" date="2017-06" db="EMBL/GenBank/DDBJ databases">
        <title>Comparative genomic analysis of Ambrosia Fusariam Clade fungi.</title>
        <authorList>
            <person name="Stajich J.E."/>
            <person name="Carrillo J."/>
            <person name="Kijimoto T."/>
            <person name="Eskalen A."/>
            <person name="O'Donnell K."/>
            <person name="Kasson M."/>
        </authorList>
    </citation>
    <scope>NUCLEOTIDE SEQUENCE [LARGE SCALE GENOMIC DNA]</scope>
    <source>
        <strain evidence="2 3">UCR1854</strain>
    </source>
</reference>
<keyword evidence="3" id="KW-1185">Reference proteome</keyword>
<evidence type="ECO:0000313" key="2">
    <source>
        <dbReference type="EMBL" id="RTE68318.1"/>
    </source>
</evidence>
<feature type="compositionally biased region" description="Low complexity" evidence="1">
    <location>
        <begin position="66"/>
        <end position="87"/>
    </location>
</feature>
<feature type="compositionally biased region" description="Low complexity" evidence="1">
    <location>
        <begin position="42"/>
        <end position="59"/>
    </location>
</feature>
<feature type="region of interest" description="Disordered" evidence="1">
    <location>
        <begin position="1"/>
        <end position="101"/>
    </location>
</feature>
<evidence type="ECO:0000256" key="1">
    <source>
        <dbReference type="SAM" id="MobiDB-lite"/>
    </source>
</evidence>